<keyword evidence="2" id="KW-1185">Reference proteome</keyword>
<dbReference type="Proteomes" id="UP001371456">
    <property type="component" value="Unassembled WGS sequence"/>
</dbReference>
<comment type="caution">
    <text evidence="1">The sequence shown here is derived from an EMBL/GenBank/DDBJ whole genome shotgun (WGS) entry which is preliminary data.</text>
</comment>
<gene>
    <name evidence="1" type="ORF">RDI58_004247</name>
</gene>
<protein>
    <submittedName>
        <fullName evidence="1">Uncharacterized protein</fullName>
    </submittedName>
</protein>
<sequence>MSTPTEEVSIDLKSAIEEVSTRLEDLKSTVEAVSTHLKHLKSTTE</sequence>
<proteinExistence type="predicted"/>
<evidence type="ECO:0000313" key="1">
    <source>
        <dbReference type="EMBL" id="KAK6796546.1"/>
    </source>
</evidence>
<name>A0AAN8U408_SOLBU</name>
<organism evidence="1 2">
    <name type="scientific">Solanum bulbocastanum</name>
    <name type="common">Wild potato</name>
    <dbReference type="NCBI Taxonomy" id="147425"/>
    <lineage>
        <taxon>Eukaryota</taxon>
        <taxon>Viridiplantae</taxon>
        <taxon>Streptophyta</taxon>
        <taxon>Embryophyta</taxon>
        <taxon>Tracheophyta</taxon>
        <taxon>Spermatophyta</taxon>
        <taxon>Magnoliopsida</taxon>
        <taxon>eudicotyledons</taxon>
        <taxon>Gunneridae</taxon>
        <taxon>Pentapetalae</taxon>
        <taxon>asterids</taxon>
        <taxon>lamiids</taxon>
        <taxon>Solanales</taxon>
        <taxon>Solanaceae</taxon>
        <taxon>Solanoideae</taxon>
        <taxon>Solaneae</taxon>
        <taxon>Solanum</taxon>
    </lineage>
</organism>
<dbReference type="EMBL" id="JBANQN010000002">
    <property type="protein sequence ID" value="KAK6796546.1"/>
    <property type="molecule type" value="Genomic_DNA"/>
</dbReference>
<dbReference type="AlphaFoldDB" id="A0AAN8U408"/>
<reference evidence="1 2" key="1">
    <citation type="submission" date="2024-02" db="EMBL/GenBank/DDBJ databases">
        <title>de novo genome assembly of Solanum bulbocastanum strain 11H21.</title>
        <authorList>
            <person name="Hosaka A.J."/>
        </authorList>
    </citation>
    <scope>NUCLEOTIDE SEQUENCE [LARGE SCALE GENOMIC DNA]</scope>
    <source>
        <tissue evidence="1">Young leaves</tissue>
    </source>
</reference>
<evidence type="ECO:0000313" key="2">
    <source>
        <dbReference type="Proteomes" id="UP001371456"/>
    </source>
</evidence>
<accession>A0AAN8U408</accession>